<gene>
    <name evidence="2" type="ORF">Vafri_17583</name>
</gene>
<evidence type="ECO:0000256" key="1">
    <source>
        <dbReference type="SAM" id="MobiDB-lite"/>
    </source>
</evidence>
<comment type="caution">
    <text evidence="2">The sequence shown here is derived from an EMBL/GenBank/DDBJ whole genome shotgun (WGS) entry which is preliminary data.</text>
</comment>
<name>A0A8J4BQM2_9CHLO</name>
<proteinExistence type="predicted"/>
<protein>
    <submittedName>
        <fullName evidence="2">Uncharacterized protein</fullName>
    </submittedName>
</protein>
<dbReference type="Proteomes" id="UP000747399">
    <property type="component" value="Unassembled WGS sequence"/>
</dbReference>
<dbReference type="EMBL" id="BNCO01000058">
    <property type="protein sequence ID" value="GIL63537.1"/>
    <property type="molecule type" value="Genomic_DNA"/>
</dbReference>
<dbReference type="AlphaFoldDB" id="A0A8J4BQM2"/>
<feature type="region of interest" description="Disordered" evidence="1">
    <location>
        <begin position="269"/>
        <end position="312"/>
    </location>
</feature>
<sequence length="312" mass="34596">MNLGRRRYNKGIMAQSCLSSDKTAYLKQQQGYSRTREGQQSLIVLGRLTHQHLSIRPALFGYSLACKSPTRPITRDARKLVRRKTSEHWWEDEEEFDAITEVVVPKRLHLAAPVAPAGDEGTVWGPLSDETLRKMLAASGGRYSSGFSSTKHKAEAEALWRKLQQDGPPFFKKVRARKTLDVLEDARAGPDVVSKAAEELWGELCGQSWRVELDYGLEGSETDPQDELLLICNWLAASRFLSHADISTEDDMAARRDGVFVIHVSGYSASEPSSGAARASTEAPRTWRDLRPQLQPLSMPAAVAPAASVPRP</sequence>
<accession>A0A8J4BQM2</accession>
<reference evidence="2" key="1">
    <citation type="journal article" date="2021" name="Proc. Natl. Acad. Sci. U.S.A.">
        <title>Three genomes in the algal genus Volvox reveal the fate of a haploid sex-determining region after a transition to homothallism.</title>
        <authorList>
            <person name="Yamamoto K."/>
            <person name="Hamaji T."/>
            <person name="Kawai-Toyooka H."/>
            <person name="Matsuzaki R."/>
            <person name="Takahashi F."/>
            <person name="Nishimura Y."/>
            <person name="Kawachi M."/>
            <person name="Noguchi H."/>
            <person name="Minakuchi Y."/>
            <person name="Umen J.G."/>
            <person name="Toyoda A."/>
            <person name="Nozaki H."/>
        </authorList>
    </citation>
    <scope>NUCLEOTIDE SEQUENCE</scope>
    <source>
        <strain evidence="2">NIES-3780</strain>
    </source>
</reference>
<organism evidence="2 3">
    <name type="scientific">Volvox africanus</name>
    <dbReference type="NCBI Taxonomy" id="51714"/>
    <lineage>
        <taxon>Eukaryota</taxon>
        <taxon>Viridiplantae</taxon>
        <taxon>Chlorophyta</taxon>
        <taxon>core chlorophytes</taxon>
        <taxon>Chlorophyceae</taxon>
        <taxon>CS clade</taxon>
        <taxon>Chlamydomonadales</taxon>
        <taxon>Volvocaceae</taxon>
        <taxon>Volvox</taxon>
    </lineage>
</organism>
<keyword evidence="3" id="KW-1185">Reference proteome</keyword>
<evidence type="ECO:0000313" key="2">
    <source>
        <dbReference type="EMBL" id="GIL63537.1"/>
    </source>
</evidence>
<evidence type="ECO:0000313" key="3">
    <source>
        <dbReference type="Proteomes" id="UP000747399"/>
    </source>
</evidence>
<feature type="compositionally biased region" description="Low complexity" evidence="1">
    <location>
        <begin position="296"/>
        <end position="312"/>
    </location>
</feature>